<feature type="region of interest" description="Disordered" evidence="5">
    <location>
        <begin position="776"/>
        <end position="846"/>
    </location>
</feature>
<feature type="compositionally biased region" description="Pro residues" evidence="5">
    <location>
        <begin position="1741"/>
        <end position="1763"/>
    </location>
</feature>
<reference evidence="7" key="1">
    <citation type="submission" date="2020-11" db="EMBL/GenBank/DDBJ databases">
        <authorList>
            <person name="Tran Van P."/>
        </authorList>
    </citation>
    <scope>NUCLEOTIDE SEQUENCE</scope>
</reference>
<proteinExistence type="predicted"/>
<feature type="region of interest" description="Disordered" evidence="5">
    <location>
        <begin position="1224"/>
        <end position="1402"/>
    </location>
</feature>
<feature type="compositionally biased region" description="Low complexity" evidence="5">
    <location>
        <begin position="935"/>
        <end position="950"/>
    </location>
</feature>
<keyword evidence="1" id="KW-0479">Metal-binding</keyword>
<dbReference type="InterPro" id="IPR011011">
    <property type="entry name" value="Znf_FYVE_PHD"/>
</dbReference>
<dbReference type="PANTHER" id="PTHR46462:SF3">
    <property type="entry name" value="UPSET, ISOFORM A"/>
    <property type="match status" value="1"/>
</dbReference>
<dbReference type="SUPFAM" id="SSF82199">
    <property type="entry name" value="SET domain"/>
    <property type="match status" value="1"/>
</dbReference>
<feature type="compositionally biased region" description="Pro residues" evidence="5">
    <location>
        <begin position="810"/>
        <end position="820"/>
    </location>
</feature>
<feature type="region of interest" description="Disordered" evidence="5">
    <location>
        <begin position="1802"/>
        <end position="1849"/>
    </location>
</feature>
<feature type="compositionally biased region" description="Basic residues" evidence="5">
    <location>
        <begin position="1039"/>
        <end position="1048"/>
    </location>
</feature>
<evidence type="ECO:0000256" key="5">
    <source>
        <dbReference type="SAM" id="MobiDB-lite"/>
    </source>
</evidence>
<dbReference type="Pfam" id="PF00856">
    <property type="entry name" value="SET"/>
    <property type="match status" value="1"/>
</dbReference>
<dbReference type="PROSITE" id="PS50280">
    <property type="entry name" value="SET"/>
    <property type="match status" value="1"/>
</dbReference>
<dbReference type="InterPro" id="IPR001214">
    <property type="entry name" value="SET_dom"/>
</dbReference>
<evidence type="ECO:0000256" key="2">
    <source>
        <dbReference type="ARBA" id="ARBA00022771"/>
    </source>
</evidence>
<accession>A0A7R9JUL0</accession>
<feature type="compositionally biased region" description="Polar residues" evidence="5">
    <location>
        <begin position="1831"/>
        <end position="1849"/>
    </location>
</feature>
<feature type="region of interest" description="Disordered" evidence="5">
    <location>
        <begin position="864"/>
        <end position="1172"/>
    </location>
</feature>
<feature type="compositionally biased region" description="Polar residues" evidence="5">
    <location>
        <begin position="832"/>
        <end position="845"/>
    </location>
</feature>
<evidence type="ECO:0000256" key="1">
    <source>
        <dbReference type="ARBA" id="ARBA00022723"/>
    </source>
</evidence>
<feature type="compositionally biased region" description="Polar residues" evidence="5">
    <location>
        <begin position="951"/>
        <end position="974"/>
    </location>
</feature>
<evidence type="ECO:0000256" key="3">
    <source>
        <dbReference type="ARBA" id="ARBA00022833"/>
    </source>
</evidence>
<dbReference type="Gene3D" id="2.170.270.10">
    <property type="entry name" value="SET domain"/>
    <property type="match status" value="1"/>
</dbReference>
<feature type="domain" description="SET" evidence="6">
    <location>
        <begin position="611"/>
        <end position="739"/>
    </location>
</feature>
<evidence type="ECO:0000256" key="4">
    <source>
        <dbReference type="ARBA" id="ARBA00022853"/>
    </source>
</evidence>
<dbReference type="GO" id="GO:0006325">
    <property type="term" value="P:chromatin organization"/>
    <property type="evidence" value="ECO:0007669"/>
    <property type="project" value="UniProtKB-KW"/>
</dbReference>
<dbReference type="GO" id="GO:0008757">
    <property type="term" value="F:S-adenosylmethionine-dependent methyltransferase activity"/>
    <property type="evidence" value="ECO:0007669"/>
    <property type="project" value="UniProtKB-ARBA"/>
</dbReference>
<feature type="region of interest" description="Disordered" evidence="5">
    <location>
        <begin position="316"/>
        <end position="360"/>
    </location>
</feature>
<feature type="compositionally biased region" description="Pro residues" evidence="5">
    <location>
        <begin position="283"/>
        <end position="292"/>
    </location>
</feature>
<dbReference type="GO" id="GO:0034967">
    <property type="term" value="C:Set3 complex"/>
    <property type="evidence" value="ECO:0007669"/>
    <property type="project" value="TreeGrafter"/>
</dbReference>
<dbReference type="Pfam" id="PF20826">
    <property type="entry name" value="PHD_5"/>
    <property type="match status" value="1"/>
</dbReference>
<dbReference type="InterPro" id="IPR013083">
    <property type="entry name" value="Znf_RING/FYVE/PHD"/>
</dbReference>
<dbReference type="PANTHER" id="PTHR46462">
    <property type="entry name" value="UPSET, ISOFORM A"/>
    <property type="match status" value="1"/>
</dbReference>
<dbReference type="GO" id="GO:0008170">
    <property type="term" value="F:N-methyltransferase activity"/>
    <property type="evidence" value="ECO:0007669"/>
    <property type="project" value="UniProtKB-ARBA"/>
</dbReference>
<organism evidence="7">
    <name type="scientific">Timema genevievae</name>
    <name type="common">Walking stick</name>
    <dbReference type="NCBI Taxonomy" id="629358"/>
    <lineage>
        <taxon>Eukaryota</taxon>
        <taxon>Metazoa</taxon>
        <taxon>Ecdysozoa</taxon>
        <taxon>Arthropoda</taxon>
        <taxon>Hexapoda</taxon>
        <taxon>Insecta</taxon>
        <taxon>Pterygota</taxon>
        <taxon>Neoptera</taxon>
        <taxon>Polyneoptera</taxon>
        <taxon>Phasmatodea</taxon>
        <taxon>Timematodea</taxon>
        <taxon>Timematoidea</taxon>
        <taxon>Timematidae</taxon>
        <taxon>Timema</taxon>
    </lineage>
</organism>
<name>A0A7R9JUL0_TIMGE</name>
<dbReference type="SMART" id="SM00249">
    <property type="entry name" value="PHD"/>
    <property type="match status" value="1"/>
</dbReference>
<protein>
    <recommendedName>
        <fullName evidence="6">SET domain-containing protein</fullName>
    </recommendedName>
</protein>
<dbReference type="InterPro" id="IPR046341">
    <property type="entry name" value="SET_dom_sf"/>
</dbReference>
<dbReference type="FunFam" id="3.30.40.10:FF:000150">
    <property type="entry name" value="Inactive histone-lysine N-methyltransferase 2E"/>
    <property type="match status" value="1"/>
</dbReference>
<dbReference type="PROSITE" id="PS01359">
    <property type="entry name" value="ZF_PHD_1"/>
    <property type="match status" value="1"/>
</dbReference>
<feature type="region of interest" description="Disordered" evidence="5">
    <location>
        <begin position="1414"/>
        <end position="1484"/>
    </location>
</feature>
<dbReference type="InterPro" id="IPR019786">
    <property type="entry name" value="Zinc_finger_PHD-type_CS"/>
</dbReference>
<feature type="region of interest" description="Disordered" evidence="5">
    <location>
        <begin position="1501"/>
        <end position="1679"/>
    </location>
</feature>
<feature type="compositionally biased region" description="Low complexity" evidence="5">
    <location>
        <begin position="1156"/>
        <end position="1172"/>
    </location>
</feature>
<feature type="region of interest" description="Disordered" evidence="5">
    <location>
        <begin position="1710"/>
        <end position="1767"/>
    </location>
</feature>
<dbReference type="GO" id="GO:0008270">
    <property type="term" value="F:zinc ion binding"/>
    <property type="evidence" value="ECO:0007669"/>
    <property type="project" value="UniProtKB-KW"/>
</dbReference>
<dbReference type="GO" id="GO:0070210">
    <property type="term" value="C:Rpd3L-Expanded complex"/>
    <property type="evidence" value="ECO:0007669"/>
    <property type="project" value="TreeGrafter"/>
</dbReference>
<feature type="compositionally biased region" description="Acidic residues" evidence="5">
    <location>
        <begin position="344"/>
        <end position="359"/>
    </location>
</feature>
<feature type="compositionally biased region" description="Polar residues" evidence="5">
    <location>
        <begin position="1120"/>
        <end position="1130"/>
    </location>
</feature>
<keyword evidence="2" id="KW-0863">Zinc-finger</keyword>
<feature type="compositionally biased region" description="Basic and acidic residues" evidence="5">
    <location>
        <begin position="508"/>
        <end position="517"/>
    </location>
</feature>
<dbReference type="InterPro" id="IPR001965">
    <property type="entry name" value="Znf_PHD"/>
</dbReference>
<feature type="compositionally biased region" description="Basic and acidic residues" evidence="5">
    <location>
        <begin position="975"/>
        <end position="1038"/>
    </location>
</feature>
<feature type="region of interest" description="Disordered" evidence="5">
    <location>
        <begin position="464"/>
        <end position="561"/>
    </location>
</feature>
<dbReference type="CDD" id="cd10529">
    <property type="entry name" value="SET_SETD5-like"/>
    <property type="match status" value="1"/>
</dbReference>
<sequence>MMSLIGDNKLINKTHLGACPSPVNKPAPSAELAPNRGLFTRGSHFYPSGIQSNQLAQSAVLPLVDVVQRWPGVLIPPTWEPLFTNNNSLILAADAVPDGRNLVLMWRHYVTNHGRRTSVSTAGGRRNGTFIPLTGQADDSMNLIVQLGTTVVSSATPQVPVKNSTMTFAGRNITYRDSRPGGQGAMPFKGNTAVQVQIQPAPAATSPTQQVAVVTMPKPSTVVEPILQAIKEEKVEVKTEVEEEHETKHEYENPLNAVFASMCSKEQRLELVKLLLQDHNYGAPPPATPPLSPHRGPSGLPSSLCNNYTLPGGMYPYDPRLHRTDDDDDANSVISSNPGREGEPEGEETETAPEGEDEDSVTRCICDFQHDDGYMICCDKCFVWQHVDCMEIDRNNIPELYSCERCQPRKVDKQRARTLQLRKREELLHLDSSTDSTSSSSPDFAAIGRAVGSVSGKKRPVALLSSSGSRRKSEPAPSSFHKPIPSTGKKLAAASSNGGVMAGKQRQRRESAKEQRRASLGQARKKDTSGKETKKAPTMRRKSKSRPVVSDDDSDDDRPTPMQELRQWIDHYEEAVTNHYSPELRARISSVKVNGIHSDLKLGSVPPVPKCRVSILTTGLRILIATAHLSSNQPIIELRGKYMLSAQLGGTNHHGFPAVPNNRRNRLPPGPYIFFYRLPKEGTEVCVDTTTYGNDARFVRRSCQPNAEVRHCIEKGTLHLYLVAMGKLDKNSEITISHEQYHESTGLPRMPCACGNLRECRVQNCKKNGAHEAIMSEGRRERRRRVRRMSTEERVDSSPSHQLNPVSSVPLPPPPPPPQPQVKLSAPAKISAPSSQALSSNQTLRSSQTFSSSQTFASIQAPNSIKPSASLKPLTTAKPSTPVKQSTPITRRSSTHLRSPNKQRERAYSPPEELTSVITERATTRSSTEASRELASSTSATISPAINTSSPPSTGTASITNHPLTDTTTASTNSHSEESNKKLSREDRKMAAILKAIERMEQQSQKKEGSQSRPPQRRESEPPRAQAHHESKKPSAERPRKKKRRGRGRSNSGSQSATRRRTRLNSMNSIDSEGSSDEEIMSPTKPAQKPSLEEESQDSPGRGLSTAAGLLLALANATTPQQNPSSSYQPHTPPPLTKVEATGGVNPTLFSSVCDSGATSSSSQGSTPPTPLSSACLLVAAAVGPMAPGFKFPKTKKALMNEWLTQSPVPSELKVDNAQFSPNKCLVQGQGPMRPGGSAKKRWLRQAISEEGEAGVSPSSPRTGSPPCPDYVTPLKKRRLARESMSSEHSVTPPTTPTLTEGLSPTEERKDDLHNNLTVSCEEDDASASAEERGEYDKQATPSPSEPSPAVHKRDKLLREYIGEGSNGTEEDVCRGFEQDEQSNSSQDPKTPLTPPEEAKVSVAHVQEIVSQVVGSSPSLPSLLAHAGAKRSGPTTPPLLQEYGIKRSRPMSPPCIDRSATPQDTANDEERLVSTSSPSKMVDKTERVTLSQFYPDVDYMPRSCIRPISPEGGGGTGRSYTPVLLSEVVAKERLSPPPHGEERTATPPMVTANPHSPSPPQSRPRRFIRRKEEEELEEHSVDSSATTQPAKRKLSISEYRQRKQRNSGSDTAGLGQGGDCDQDGEGDMYTGRQRSNSTSSSSSTLSSDLEETETPPSLPLLYPTTEVSITGSEDKKTLGEDLNYMKWNSAPTLVERQRENLTERLRREFGLFLSDDEEQERVRKQNANADNVKDGIKKKAPPPPPPPPPHPPPDPVLTLPYPPSAQNFCHPPRYPPMVYTASYMPPGGGYMKATPASNFGGFPPRYGATPPSKKPYLLPTPAGQPFGTFGTGSNVPPSRGTTNPQGGSTFYTAAAAKAYYPPPSRP</sequence>
<gene>
    <name evidence="7" type="ORF">TGEB3V08_LOCUS3712</name>
</gene>
<dbReference type="CDD" id="cd15550">
    <property type="entry name" value="PHD_MLL5"/>
    <property type="match status" value="1"/>
</dbReference>
<dbReference type="GO" id="GO:0006355">
    <property type="term" value="P:regulation of DNA-templated transcription"/>
    <property type="evidence" value="ECO:0007669"/>
    <property type="project" value="TreeGrafter"/>
</dbReference>
<dbReference type="Gene3D" id="3.30.40.10">
    <property type="entry name" value="Zinc/RING finger domain, C3HC4 (zinc finger)"/>
    <property type="match status" value="1"/>
</dbReference>
<feature type="compositionally biased region" description="Low complexity" evidence="5">
    <location>
        <begin position="1635"/>
        <end position="1647"/>
    </location>
</feature>
<feature type="compositionally biased region" description="Low complexity" evidence="5">
    <location>
        <begin position="1101"/>
        <end position="1119"/>
    </location>
</feature>
<dbReference type="EMBL" id="OE840195">
    <property type="protein sequence ID" value="CAD7589798.1"/>
    <property type="molecule type" value="Genomic_DNA"/>
</dbReference>
<feature type="compositionally biased region" description="Basic and acidic residues" evidence="5">
    <location>
        <begin position="524"/>
        <end position="535"/>
    </location>
</feature>
<feature type="compositionally biased region" description="Basic and acidic residues" evidence="5">
    <location>
        <begin position="1570"/>
        <end position="1581"/>
    </location>
</feature>
<feature type="region of interest" description="Disordered" evidence="5">
    <location>
        <begin position="283"/>
        <end position="303"/>
    </location>
</feature>
<dbReference type="SMART" id="SM00317">
    <property type="entry name" value="SET"/>
    <property type="match status" value="1"/>
</dbReference>
<keyword evidence="4" id="KW-0156">Chromatin regulator</keyword>
<feature type="compositionally biased region" description="Polar residues" evidence="5">
    <location>
        <begin position="877"/>
        <end position="892"/>
    </location>
</feature>
<dbReference type="SUPFAM" id="SSF57903">
    <property type="entry name" value="FYVE/PHD zinc finger"/>
    <property type="match status" value="1"/>
</dbReference>
<evidence type="ECO:0000259" key="6">
    <source>
        <dbReference type="PROSITE" id="PS50280"/>
    </source>
</evidence>
<keyword evidence="3" id="KW-0862">Zinc</keyword>
<evidence type="ECO:0000313" key="7">
    <source>
        <dbReference type="EMBL" id="CAD7589798.1"/>
    </source>
</evidence>
<feature type="compositionally biased region" description="Basic and acidic residues" evidence="5">
    <location>
        <begin position="1529"/>
        <end position="1544"/>
    </location>
</feature>
<dbReference type="GO" id="GO:0008276">
    <property type="term" value="F:protein methyltransferase activity"/>
    <property type="evidence" value="ECO:0007669"/>
    <property type="project" value="UniProtKB-ARBA"/>
</dbReference>